<protein>
    <recommendedName>
        <fullName evidence="3">Glycosyltransferase</fullName>
    </recommendedName>
</protein>
<evidence type="ECO:0008006" key="3">
    <source>
        <dbReference type="Google" id="ProtNLM"/>
    </source>
</evidence>
<reference evidence="2" key="3">
    <citation type="journal article" date="2011" name="PLoS ONE">
        <title>Genome sequence of a mesophilic hydrogenotrophic methanogen Methanocella paludicola, the first cultivated representative of the order Methanocellales.</title>
        <authorList>
            <person name="Sakai S."/>
            <person name="Takaki Y."/>
            <person name="Shimamura S."/>
            <person name="Sekine M."/>
            <person name="Tajima T."/>
            <person name="Kosugi H."/>
            <person name="Ichikawa N."/>
            <person name="Tasumi E."/>
            <person name="Hiraki A.T."/>
            <person name="Shimizu A."/>
            <person name="Kato Y."/>
            <person name="Nishiko R."/>
            <person name="Mori K."/>
            <person name="Fujita N."/>
            <person name="Imachi H."/>
            <person name="Takai K."/>
        </authorList>
    </citation>
    <scope>NUCLEOTIDE SEQUENCE [LARGE SCALE GENOMIC DNA]</scope>
    <source>
        <strain evidence="2">DSM 17711 / JCM 13418 / NBRC 101707 / SANAE</strain>
    </source>
</reference>
<proteinExistence type="predicted"/>
<sequence length="276" mass="31666">MLTLFTMPKPFRGYIGTIQRNAIKSWTLLRPECEVILFGDEEGVAEAARELNVKHVPSVERNSYGTPLLDDMFEQAEKIASNDLMCFVNCDIILMDDFMAALERVNGVKRRFLMCGRRWNVDIMEPYDFSEGWEGRMREFVKATGKLVPPNSIDFFVYPRGLWGNVPAFAIGRPRYDNWMIYIALDRGAMVIDATSAVMSVHQNHDYSHVPQGKNNSWEGPEAEANKDLYGREKPLYSLMDASYALTESSLRRAVSVTSVKHMVQKFFHHKFIFKG</sequence>
<keyword evidence="2" id="KW-1185">Reference proteome</keyword>
<name>D1Z263_METPS</name>
<dbReference type="OrthoDB" id="380341at2157"/>
<dbReference type="KEGG" id="mpd:MCP_2713"/>
<dbReference type="GO" id="GO:0016757">
    <property type="term" value="F:glycosyltransferase activity"/>
    <property type="evidence" value="ECO:0007669"/>
    <property type="project" value="InterPro"/>
</dbReference>
<reference evidence="1 2" key="1">
    <citation type="journal article" date="2007" name="Appl. Environ. Microbiol.">
        <title>Isolation of key methanogens for global methane emission from rice paddy fields: a novel isolate affiliated with the clone cluster rice cluster I.</title>
        <authorList>
            <person name="Sakai S."/>
            <person name="Imachi H."/>
            <person name="Sekiguchi Y."/>
            <person name="Ohashi A."/>
            <person name="Harada H."/>
            <person name="Kamagata Y."/>
        </authorList>
    </citation>
    <scope>NUCLEOTIDE SEQUENCE [LARGE SCALE GENOMIC DNA]</scope>
    <source>
        <strain evidence="2">DSM 17711 / JCM 13418 / NBRC 101707 / SANAE</strain>
    </source>
</reference>
<dbReference type="InterPro" id="IPR044575">
    <property type="entry name" value="RAY1-like"/>
</dbReference>
<dbReference type="Proteomes" id="UP000001882">
    <property type="component" value="Chromosome"/>
</dbReference>
<evidence type="ECO:0000313" key="2">
    <source>
        <dbReference type="Proteomes" id="UP000001882"/>
    </source>
</evidence>
<dbReference type="GeneID" id="8682421"/>
<dbReference type="AlphaFoldDB" id="D1Z263"/>
<dbReference type="PANTHER" id="PTHR47483:SF1">
    <property type="entry name" value="BETA-ARABINOFURANOSYLTRANSFERASE RAY1"/>
    <property type="match status" value="1"/>
</dbReference>
<organism evidence="1 2">
    <name type="scientific">Methanocella paludicola (strain DSM 17711 / JCM 13418 / NBRC 101707 / SANAE)</name>
    <dbReference type="NCBI Taxonomy" id="304371"/>
    <lineage>
        <taxon>Archaea</taxon>
        <taxon>Methanobacteriati</taxon>
        <taxon>Methanobacteriota</taxon>
        <taxon>Stenosarchaea group</taxon>
        <taxon>Methanomicrobia</taxon>
        <taxon>Methanocellales</taxon>
        <taxon>Methanocellaceae</taxon>
        <taxon>Methanocella</taxon>
    </lineage>
</organism>
<dbReference type="PANTHER" id="PTHR47483">
    <property type="entry name" value="BETA-ARABINOFURANOSYLTRANSFERASE RAY1"/>
    <property type="match status" value="1"/>
</dbReference>
<dbReference type="RefSeq" id="WP_012901459.1">
    <property type="nucleotide sequence ID" value="NC_013665.1"/>
</dbReference>
<gene>
    <name evidence="1" type="ordered locus">MCP_2713</name>
</gene>
<evidence type="ECO:0000313" key="1">
    <source>
        <dbReference type="EMBL" id="BAI62785.1"/>
    </source>
</evidence>
<dbReference type="EMBL" id="AP011532">
    <property type="protein sequence ID" value="BAI62785.1"/>
    <property type="molecule type" value="Genomic_DNA"/>
</dbReference>
<dbReference type="STRING" id="304371.MCP_2713"/>
<reference evidence="1 2" key="2">
    <citation type="journal article" date="2008" name="Int. J. Syst. Evol. Microbiol.">
        <title>Methanocella paludicola gen. nov., sp. nov., a methane-producing archaeon, the first isolate of the lineage 'Rice Cluster I', and proposal of the new archaeal order Methanocellales ord. nov.</title>
        <authorList>
            <person name="Sakai S."/>
            <person name="Imachi H."/>
            <person name="Hanada S."/>
            <person name="Ohashi A."/>
            <person name="Harada H."/>
            <person name="Kamagata Y."/>
        </authorList>
    </citation>
    <scope>NUCLEOTIDE SEQUENCE [LARGE SCALE GENOMIC DNA]</scope>
    <source>
        <strain evidence="2">DSM 17711 / JCM 13418 / NBRC 101707 / SANAE</strain>
    </source>
</reference>
<dbReference type="InParanoid" id="D1Z263"/>
<accession>D1Z263</accession>